<feature type="region of interest" description="Disordered" evidence="1">
    <location>
        <begin position="22"/>
        <end position="70"/>
    </location>
</feature>
<evidence type="ECO:0000313" key="2">
    <source>
        <dbReference type="EMBL" id="KKL81970.1"/>
    </source>
</evidence>
<feature type="compositionally biased region" description="Basic and acidic residues" evidence="1">
    <location>
        <begin position="47"/>
        <end position="59"/>
    </location>
</feature>
<feature type="compositionally biased region" description="Basic and acidic residues" evidence="1">
    <location>
        <begin position="22"/>
        <end position="34"/>
    </location>
</feature>
<sequence>MTKKLEDLFKSFTDMTVEEQTAKIKEARDSRSIERPAVAQRRRKKESKSSDKKKEKARELLMNLSPEEKA</sequence>
<evidence type="ECO:0000256" key="1">
    <source>
        <dbReference type="SAM" id="MobiDB-lite"/>
    </source>
</evidence>
<comment type="caution">
    <text evidence="2">The sequence shown here is derived from an EMBL/GenBank/DDBJ whole genome shotgun (WGS) entry which is preliminary data.</text>
</comment>
<name>A0A0F9HJU4_9ZZZZ</name>
<protein>
    <submittedName>
        <fullName evidence="2">Uncharacterized protein</fullName>
    </submittedName>
</protein>
<gene>
    <name evidence="2" type="ORF">LCGC14_1989490</name>
</gene>
<feature type="non-terminal residue" evidence="2">
    <location>
        <position position="70"/>
    </location>
</feature>
<dbReference type="EMBL" id="LAZR01022409">
    <property type="protein sequence ID" value="KKL81970.1"/>
    <property type="molecule type" value="Genomic_DNA"/>
</dbReference>
<reference evidence="2" key="1">
    <citation type="journal article" date="2015" name="Nature">
        <title>Complex archaea that bridge the gap between prokaryotes and eukaryotes.</title>
        <authorList>
            <person name="Spang A."/>
            <person name="Saw J.H."/>
            <person name="Jorgensen S.L."/>
            <person name="Zaremba-Niedzwiedzka K."/>
            <person name="Martijn J."/>
            <person name="Lind A.E."/>
            <person name="van Eijk R."/>
            <person name="Schleper C."/>
            <person name="Guy L."/>
            <person name="Ettema T.J."/>
        </authorList>
    </citation>
    <scope>NUCLEOTIDE SEQUENCE</scope>
</reference>
<proteinExistence type="predicted"/>
<organism evidence="2">
    <name type="scientific">marine sediment metagenome</name>
    <dbReference type="NCBI Taxonomy" id="412755"/>
    <lineage>
        <taxon>unclassified sequences</taxon>
        <taxon>metagenomes</taxon>
        <taxon>ecological metagenomes</taxon>
    </lineage>
</organism>
<dbReference type="AlphaFoldDB" id="A0A0F9HJU4"/>
<accession>A0A0F9HJU4</accession>